<gene>
    <name evidence="1" type="ORF">SM757_33985</name>
</gene>
<keyword evidence="2" id="KW-1185">Reference proteome</keyword>
<evidence type="ECO:0000313" key="1">
    <source>
        <dbReference type="EMBL" id="MDZ5461597.1"/>
    </source>
</evidence>
<protein>
    <submittedName>
        <fullName evidence="1">Uncharacterized protein</fullName>
    </submittedName>
</protein>
<accession>A0ABU5IRS8</accession>
<organism evidence="1 2">
    <name type="scientific">Azohydromonas lata</name>
    <dbReference type="NCBI Taxonomy" id="45677"/>
    <lineage>
        <taxon>Bacteria</taxon>
        <taxon>Pseudomonadati</taxon>
        <taxon>Pseudomonadota</taxon>
        <taxon>Betaproteobacteria</taxon>
        <taxon>Burkholderiales</taxon>
        <taxon>Sphaerotilaceae</taxon>
        <taxon>Azohydromonas</taxon>
    </lineage>
</organism>
<comment type="caution">
    <text evidence="1">The sequence shown here is derived from an EMBL/GenBank/DDBJ whole genome shotgun (WGS) entry which is preliminary data.</text>
</comment>
<dbReference type="RefSeq" id="WP_322468718.1">
    <property type="nucleotide sequence ID" value="NZ_JAXOJX010000129.1"/>
</dbReference>
<proteinExistence type="predicted"/>
<reference evidence="1 2" key="1">
    <citation type="submission" date="2023-11" db="EMBL/GenBank/DDBJ databases">
        <title>Draft genome of Azohydromonas lata strain H1 (DSM1123), a polyhydroxyalkanoate producer.</title>
        <authorList>
            <person name="Traversa D."/>
            <person name="D'Addabbo P."/>
            <person name="Pazzani C."/>
            <person name="Manzari C."/>
            <person name="Chiara M."/>
            <person name="Scrascia M."/>
        </authorList>
    </citation>
    <scope>NUCLEOTIDE SEQUENCE [LARGE SCALE GENOMIC DNA]</scope>
    <source>
        <strain evidence="1 2">H1</strain>
    </source>
</reference>
<dbReference type="Proteomes" id="UP001293718">
    <property type="component" value="Unassembled WGS sequence"/>
</dbReference>
<evidence type="ECO:0000313" key="2">
    <source>
        <dbReference type="Proteomes" id="UP001293718"/>
    </source>
</evidence>
<name>A0ABU5IRS8_9BURK</name>
<dbReference type="EMBL" id="JAXOJX010000129">
    <property type="protein sequence ID" value="MDZ5461597.1"/>
    <property type="molecule type" value="Genomic_DNA"/>
</dbReference>
<sequence length="85" mass="8736">MIDEAFTAQHADALEIGVDLGCPMDAAYIGSGASGHAMSYEDCQSNEGTRCACTLASPYGQQCQARAVVASLLARHTTNPGQGTA</sequence>